<evidence type="ECO:0000313" key="3">
    <source>
        <dbReference type="Proteomes" id="UP001237823"/>
    </source>
</evidence>
<feature type="transmembrane region" description="Helical" evidence="1">
    <location>
        <begin position="36"/>
        <end position="56"/>
    </location>
</feature>
<sequence length="101" mass="10958">MIWAMIAVSCAFALVGLMAYTGLWRSWTRSWSADRVFPTAFLGFGGICLGAFGALLSTHAFVVTALAMVAAFVLILVAVGLFIFGVPAWLTPRWYRHRSGA</sequence>
<gene>
    <name evidence="2" type="ORF">QUG92_08765</name>
</gene>
<keyword evidence="1" id="KW-0472">Membrane</keyword>
<dbReference type="RefSeq" id="WP_289458760.1">
    <property type="nucleotide sequence ID" value="NZ_JAUCML010000004.1"/>
</dbReference>
<proteinExistence type="predicted"/>
<feature type="transmembrane region" description="Helical" evidence="1">
    <location>
        <begin position="6"/>
        <end position="24"/>
    </location>
</feature>
<reference evidence="2 3" key="1">
    <citation type="submission" date="2023-06" db="EMBL/GenBank/DDBJ databases">
        <authorList>
            <person name="Feng G."/>
            <person name="Li J."/>
            <person name="Zhu H."/>
        </authorList>
    </citation>
    <scope>NUCLEOTIDE SEQUENCE [LARGE SCALE GENOMIC DNA]</scope>
    <source>
        <strain evidence="2 3">RHCKG23</strain>
    </source>
</reference>
<name>A0ABT7T6J1_9MICO</name>
<evidence type="ECO:0000256" key="1">
    <source>
        <dbReference type="SAM" id="Phobius"/>
    </source>
</evidence>
<accession>A0ABT7T6J1</accession>
<dbReference type="Proteomes" id="UP001237823">
    <property type="component" value="Unassembled WGS sequence"/>
</dbReference>
<dbReference type="EMBL" id="JAUCML010000004">
    <property type="protein sequence ID" value="MDM7885196.1"/>
    <property type="molecule type" value="Genomic_DNA"/>
</dbReference>
<protein>
    <submittedName>
        <fullName evidence="2">Uncharacterized protein</fullName>
    </submittedName>
</protein>
<keyword evidence="3" id="KW-1185">Reference proteome</keyword>
<feature type="transmembrane region" description="Helical" evidence="1">
    <location>
        <begin position="62"/>
        <end position="90"/>
    </location>
</feature>
<organism evidence="2 3">
    <name type="scientific">Curtobacterium citri</name>
    <dbReference type="NCBI Taxonomy" id="3055139"/>
    <lineage>
        <taxon>Bacteria</taxon>
        <taxon>Bacillati</taxon>
        <taxon>Actinomycetota</taxon>
        <taxon>Actinomycetes</taxon>
        <taxon>Micrococcales</taxon>
        <taxon>Microbacteriaceae</taxon>
        <taxon>Curtobacterium</taxon>
    </lineage>
</organism>
<keyword evidence="1" id="KW-0812">Transmembrane</keyword>
<evidence type="ECO:0000313" key="2">
    <source>
        <dbReference type="EMBL" id="MDM7885196.1"/>
    </source>
</evidence>
<keyword evidence="1" id="KW-1133">Transmembrane helix</keyword>
<comment type="caution">
    <text evidence="2">The sequence shown here is derived from an EMBL/GenBank/DDBJ whole genome shotgun (WGS) entry which is preliminary data.</text>
</comment>